<organism evidence="3 4">
    <name type="scientific">Bionectria ochroleuca</name>
    <name type="common">Gliocladium roseum</name>
    <dbReference type="NCBI Taxonomy" id="29856"/>
    <lineage>
        <taxon>Eukaryota</taxon>
        <taxon>Fungi</taxon>
        <taxon>Dikarya</taxon>
        <taxon>Ascomycota</taxon>
        <taxon>Pezizomycotina</taxon>
        <taxon>Sordariomycetes</taxon>
        <taxon>Hypocreomycetidae</taxon>
        <taxon>Hypocreales</taxon>
        <taxon>Bionectriaceae</taxon>
        <taxon>Clonostachys</taxon>
    </lineage>
</organism>
<reference evidence="3" key="1">
    <citation type="submission" date="2020-10" db="EMBL/GenBank/DDBJ databases">
        <title>High-Quality Genome Resource of Clonostachys rosea strain S41 by Oxford Nanopore Long-Read Sequencing.</title>
        <authorList>
            <person name="Wang H."/>
        </authorList>
    </citation>
    <scope>NUCLEOTIDE SEQUENCE</scope>
    <source>
        <strain evidence="3">S41</strain>
    </source>
</reference>
<evidence type="ECO:0000259" key="2">
    <source>
        <dbReference type="Pfam" id="PF18271"/>
    </source>
</evidence>
<dbReference type="PANTHER" id="PTHR34612:SF6">
    <property type="entry name" value="GLYCOSIDE HYDROLASE 131 CATALYTIC N-TERMINAL DOMAIN-CONTAINING PROTEIN"/>
    <property type="match status" value="1"/>
</dbReference>
<evidence type="ECO:0000313" key="4">
    <source>
        <dbReference type="Proteomes" id="UP000616885"/>
    </source>
</evidence>
<dbReference type="Proteomes" id="UP000616885">
    <property type="component" value="Unassembled WGS sequence"/>
</dbReference>
<dbReference type="PANTHER" id="PTHR34612">
    <property type="entry name" value="GH131_N DOMAIN-CONTAINING PROTEIN"/>
    <property type="match status" value="1"/>
</dbReference>
<comment type="caution">
    <text evidence="3">The sequence shown here is derived from an EMBL/GenBank/DDBJ whole genome shotgun (WGS) entry which is preliminary data.</text>
</comment>
<keyword evidence="1" id="KW-0732">Signal</keyword>
<accession>A0A8H7KC70</accession>
<feature type="chain" id="PRO_5034083442" description="Glycoside hydrolase 131 catalytic N-terminal domain-containing protein" evidence="1">
    <location>
        <begin position="19"/>
        <end position="258"/>
    </location>
</feature>
<dbReference type="AlphaFoldDB" id="A0A8H7KC70"/>
<evidence type="ECO:0000256" key="1">
    <source>
        <dbReference type="SAM" id="SignalP"/>
    </source>
</evidence>
<feature type="domain" description="Glycoside hydrolase 131 catalytic N-terminal" evidence="2">
    <location>
        <begin position="20"/>
        <end position="247"/>
    </location>
</feature>
<proteinExistence type="predicted"/>
<gene>
    <name evidence="3" type="ORF">IM811_002566</name>
</gene>
<feature type="signal peptide" evidence="1">
    <location>
        <begin position="1"/>
        <end position="18"/>
    </location>
</feature>
<dbReference type="Gene3D" id="2.60.120.1160">
    <property type="match status" value="1"/>
</dbReference>
<protein>
    <recommendedName>
        <fullName evidence="2">Glycoside hydrolase 131 catalytic N-terminal domain-containing protein</fullName>
    </recommendedName>
</protein>
<dbReference type="EMBL" id="JADCTT010000010">
    <property type="protein sequence ID" value="KAF9747232.1"/>
    <property type="molecule type" value="Genomic_DNA"/>
</dbReference>
<dbReference type="InterPro" id="IPR041524">
    <property type="entry name" value="GH131_N"/>
</dbReference>
<sequence length="258" mass="27920">MKPQGLSALAALVGLSNAALLWDGRFNDLTSATDLDKWSWANQVGPYQWYIHGSGATTEYVELSATHKNPADAVSTKGAKVSLTSTSFWNGQNMRRTEIIPQTKAAIGQGKKWYHFSISRAATNVPSARREHQIAFFESHFTELKSGGAGFEGTNHLRWYANGQSLWETAWEAGVWHNIAYEIDFDGGSVGLWHSEGSSPLTRVVAPVSVSASSNGQDWHVGVLELPNGDADANEDLFFSGVYIEDGSITTAIGGPTA</sequence>
<dbReference type="Pfam" id="PF18271">
    <property type="entry name" value="GH131_N"/>
    <property type="match status" value="1"/>
</dbReference>
<evidence type="ECO:0000313" key="3">
    <source>
        <dbReference type="EMBL" id="KAF9747232.1"/>
    </source>
</evidence>
<name>A0A8H7KC70_BIOOC</name>